<evidence type="ECO:0000313" key="4">
    <source>
        <dbReference type="Proteomes" id="UP000762676"/>
    </source>
</evidence>
<dbReference type="GO" id="GO:0016491">
    <property type="term" value="F:oxidoreductase activity"/>
    <property type="evidence" value="ECO:0007669"/>
    <property type="project" value="UniProtKB-KW"/>
</dbReference>
<dbReference type="PANTHER" id="PTHR43544">
    <property type="entry name" value="SHORT-CHAIN DEHYDROGENASE/REDUCTASE"/>
    <property type="match status" value="1"/>
</dbReference>
<evidence type="ECO:0000313" key="3">
    <source>
        <dbReference type="EMBL" id="GFR82570.1"/>
    </source>
</evidence>
<organism evidence="3 4">
    <name type="scientific">Elysia marginata</name>
    <dbReference type="NCBI Taxonomy" id="1093978"/>
    <lineage>
        <taxon>Eukaryota</taxon>
        <taxon>Metazoa</taxon>
        <taxon>Spiralia</taxon>
        <taxon>Lophotrochozoa</taxon>
        <taxon>Mollusca</taxon>
        <taxon>Gastropoda</taxon>
        <taxon>Heterobranchia</taxon>
        <taxon>Euthyneura</taxon>
        <taxon>Panpulmonata</taxon>
        <taxon>Sacoglossa</taxon>
        <taxon>Placobranchoidea</taxon>
        <taxon>Plakobranchidae</taxon>
        <taxon>Elysia</taxon>
    </lineage>
</organism>
<sequence>MSIAVRAAMVTGASRGIGLEFVRQMVALPSPPEVLVAACRDPSSATDLQNLTKSNPNLKIVKLDVEKDEDIEEAFKETQALLGEKGLNILINNAGHYDKSDAGELRQINRQIMQKHFNINVTGQLMVIQKFLPLLELAVAERGSKQLNCQAQVILMASMLSSQTLTYREGKRTCLHYKCSKTAATLAGIMLSRELLRDAGIHVLLLHPGSVRTDMGGPKATISPQESINGCLNIIAASSEATTGKFLQYSGEELPY</sequence>
<dbReference type="Proteomes" id="UP000762676">
    <property type="component" value="Unassembled WGS sequence"/>
</dbReference>
<dbReference type="CDD" id="cd05325">
    <property type="entry name" value="carb_red_sniffer_like_SDR_c"/>
    <property type="match status" value="1"/>
</dbReference>
<dbReference type="InterPro" id="IPR002347">
    <property type="entry name" value="SDR_fam"/>
</dbReference>
<evidence type="ECO:0000256" key="2">
    <source>
        <dbReference type="ARBA" id="ARBA00023002"/>
    </source>
</evidence>
<protein>
    <submittedName>
        <fullName evidence="3">C-factor</fullName>
    </submittedName>
</protein>
<dbReference type="Gene3D" id="3.40.50.720">
    <property type="entry name" value="NAD(P)-binding Rossmann-like Domain"/>
    <property type="match status" value="1"/>
</dbReference>
<accession>A0AAV4GC07</accession>
<evidence type="ECO:0000256" key="1">
    <source>
        <dbReference type="ARBA" id="ARBA00022857"/>
    </source>
</evidence>
<keyword evidence="4" id="KW-1185">Reference proteome</keyword>
<dbReference type="EMBL" id="BMAT01011947">
    <property type="protein sequence ID" value="GFR82570.1"/>
    <property type="molecule type" value="Genomic_DNA"/>
</dbReference>
<dbReference type="SUPFAM" id="SSF51735">
    <property type="entry name" value="NAD(P)-binding Rossmann-fold domains"/>
    <property type="match status" value="1"/>
</dbReference>
<dbReference type="PRINTS" id="PR00081">
    <property type="entry name" value="GDHRDH"/>
</dbReference>
<proteinExistence type="predicted"/>
<name>A0AAV4GC07_9GAST</name>
<keyword evidence="1" id="KW-0521">NADP</keyword>
<dbReference type="PANTHER" id="PTHR43544:SF7">
    <property type="entry name" value="NADB-LER2"/>
    <property type="match status" value="1"/>
</dbReference>
<dbReference type="Pfam" id="PF00106">
    <property type="entry name" value="adh_short"/>
    <property type="match status" value="1"/>
</dbReference>
<dbReference type="InterPro" id="IPR036291">
    <property type="entry name" value="NAD(P)-bd_dom_sf"/>
</dbReference>
<dbReference type="InterPro" id="IPR051468">
    <property type="entry name" value="Fungal_SecMetab_SDRs"/>
</dbReference>
<gene>
    <name evidence="3" type="ORF">ElyMa_005955000</name>
</gene>
<dbReference type="GO" id="GO:0005737">
    <property type="term" value="C:cytoplasm"/>
    <property type="evidence" value="ECO:0007669"/>
    <property type="project" value="TreeGrafter"/>
</dbReference>
<comment type="caution">
    <text evidence="3">The sequence shown here is derived from an EMBL/GenBank/DDBJ whole genome shotgun (WGS) entry which is preliminary data.</text>
</comment>
<dbReference type="AlphaFoldDB" id="A0AAV4GC07"/>
<reference evidence="3 4" key="1">
    <citation type="journal article" date="2021" name="Elife">
        <title>Chloroplast acquisition without the gene transfer in kleptoplastic sea slugs, Plakobranchus ocellatus.</title>
        <authorList>
            <person name="Maeda T."/>
            <person name="Takahashi S."/>
            <person name="Yoshida T."/>
            <person name="Shimamura S."/>
            <person name="Takaki Y."/>
            <person name="Nagai Y."/>
            <person name="Toyoda A."/>
            <person name="Suzuki Y."/>
            <person name="Arimoto A."/>
            <person name="Ishii H."/>
            <person name="Satoh N."/>
            <person name="Nishiyama T."/>
            <person name="Hasebe M."/>
            <person name="Maruyama T."/>
            <person name="Minagawa J."/>
            <person name="Obokata J."/>
            <person name="Shigenobu S."/>
        </authorList>
    </citation>
    <scope>NUCLEOTIDE SEQUENCE [LARGE SCALE GENOMIC DNA]</scope>
</reference>
<keyword evidence="2" id="KW-0560">Oxidoreductase</keyword>